<organism evidence="1 2">
    <name type="scientific">candidate division MSBL1 archaeon SCGC-AAA259E17</name>
    <dbReference type="NCBI Taxonomy" id="1698263"/>
    <lineage>
        <taxon>Archaea</taxon>
        <taxon>Methanobacteriati</taxon>
        <taxon>Methanobacteriota</taxon>
        <taxon>candidate division MSBL1</taxon>
    </lineage>
</organism>
<proteinExistence type="predicted"/>
<dbReference type="AlphaFoldDB" id="A0A133UC61"/>
<comment type="caution">
    <text evidence="1">The sequence shown here is derived from an EMBL/GenBank/DDBJ whole genome shotgun (WGS) entry which is preliminary data.</text>
</comment>
<reference evidence="1 2" key="1">
    <citation type="journal article" date="2016" name="Sci. Rep.">
        <title>Metabolic traits of an uncultured archaeal lineage -MSBL1- from brine pools of the Red Sea.</title>
        <authorList>
            <person name="Mwirichia R."/>
            <person name="Alam I."/>
            <person name="Rashid M."/>
            <person name="Vinu M."/>
            <person name="Ba-Alawi W."/>
            <person name="Anthony Kamau A."/>
            <person name="Kamanda Ngugi D."/>
            <person name="Goker M."/>
            <person name="Klenk H.P."/>
            <person name="Bajic V."/>
            <person name="Stingl U."/>
        </authorList>
    </citation>
    <scope>NUCLEOTIDE SEQUENCE [LARGE SCALE GENOMIC DNA]</scope>
    <source>
        <strain evidence="1">SCGC-AAA259E17</strain>
    </source>
</reference>
<keyword evidence="2" id="KW-1185">Reference proteome</keyword>
<accession>A0A133UC61</accession>
<protein>
    <submittedName>
        <fullName evidence="1">Uncharacterized protein</fullName>
    </submittedName>
</protein>
<dbReference type="PATRIC" id="fig|1698263.3.peg.115"/>
<dbReference type="Proteomes" id="UP000070373">
    <property type="component" value="Unassembled WGS sequence"/>
</dbReference>
<sequence length="125" mass="14712">MSVKKEKEEKSCLSEIKRLPWRFSRQILGQKETIKIKRKLGFSNPNTVRMVAQKYGLEVLRRAYKKNLQMALKTITKLMPILTGKTVITADHGELLGEENLFGHFHRLRSQNPYLREIPWFEVTK</sequence>
<gene>
    <name evidence="1" type="ORF">AKJ64_04505</name>
</gene>
<name>A0A133UC61_9EURY</name>
<evidence type="ECO:0000313" key="2">
    <source>
        <dbReference type="Proteomes" id="UP000070373"/>
    </source>
</evidence>
<dbReference type="EMBL" id="LHXN01000101">
    <property type="protein sequence ID" value="KXA91778.1"/>
    <property type="molecule type" value="Genomic_DNA"/>
</dbReference>
<evidence type="ECO:0000313" key="1">
    <source>
        <dbReference type="EMBL" id="KXA91778.1"/>
    </source>
</evidence>